<dbReference type="AlphaFoldDB" id="A0A177TME1"/>
<feature type="compositionally biased region" description="Acidic residues" evidence="1">
    <location>
        <begin position="655"/>
        <end position="668"/>
    </location>
</feature>
<feature type="compositionally biased region" description="Acidic residues" evidence="1">
    <location>
        <begin position="463"/>
        <end position="479"/>
    </location>
</feature>
<accession>A0A177TME1</accession>
<proteinExistence type="predicted"/>
<keyword evidence="3" id="KW-1185">Reference proteome</keyword>
<comment type="caution">
    <text evidence="2">The sequence shown here is derived from an EMBL/GenBank/DDBJ whole genome shotgun (WGS) entry which is preliminary data.</text>
</comment>
<reference evidence="2" key="2">
    <citation type="journal article" date="2019" name="IMA Fungus">
        <title>Genome sequencing and comparison of five Tilletia species to identify candidate genes for the detection of regulated species infecting wheat.</title>
        <authorList>
            <person name="Nguyen H.D.T."/>
            <person name="Sultana T."/>
            <person name="Kesanakurti P."/>
            <person name="Hambleton S."/>
        </authorList>
    </citation>
    <scope>NUCLEOTIDE SEQUENCE</scope>
    <source>
        <strain evidence="2">DAOMC 236416</strain>
    </source>
</reference>
<feature type="region of interest" description="Disordered" evidence="1">
    <location>
        <begin position="449"/>
        <end position="530"/>
    </location>
</feature>
<name>A0A177TME1_9BASI</name>
<dbReference type="Proteomes" id="UP000077521">
    <property type="component" value="Unassembled WGS sequence"/>
</dbReference>
<organism evidence="2 3">
    <name type="scientific">Tilletia indica</name>
    <dbReference type="NCBI Taxonomy" id="43049"/>
    <lineage>
        <taxon>Eukaryota</taxon>
        <taxon>Fungi</taxon>
        <taxon>Dikarya</taxon>
        <taxon>Basidiomycota</taxon>
        <taxon>Ustilaginomycotina</taxon>
        <taxon>Exobasidiomycetes</taxon>
        <taxon>Tilletiales</taxon>
        <taxon>Tilletiaceae</taxon>
        <taxon>Tilletia</taxon>
    </lineage>
</organism>
<sequence length="668" mass="73692">MSFGELPAEIQLKIGSSIVDNAFNGDNSGADAFLAGVRDVEAVATMNKRMAAIMHRCTEKRFDGITPWRHYAVRAHLTHWIPIDGDDHADHDTYWFVHLGHTWPQTSEIKPLIKWFDKSGAREAIWIRADIRVRDSNTHGGSRGDAEAWQDAVEFLSRIPAPNPALKILHLIFSASQAVVDSIANILRKVPQLTEIVLICDTAIELLDVNYPILNLDEIYLDNEEGAQLDRFLIRAPVLRVVSDKPGAFFKRLGKAHTICLAVHRILPAIQTWEWTLDLLNAAPNVRAFEISESQPWDPIQYFNSAPQQNRHVKVVLPHLIHLTLSSHHWDGQFFTRLDAPTLKYLRVRSVKRIGKAGYCDKNHFPSLMVASIWCAGPVIERFEAIGLGRSQFLHNITRGLWTILDHDKEVLAYLKNYDPDIDSFYDNYPPAHMMLDHFSDVDTMSITSAEDSSAEEAGTGVEEPEDAGTGVEEPEDAGNGEAGDDHQEVVSGDDDDASSTSSLTSLGTTSEEDNDGEGTGPDTDDIDDFMEDSIDDFMEDDIASDEGPQEPPTLSTCVHGGHGPLNASTHAPAEDEGTSEDEVNAAICWNSAASTTCIWPASGSSSTHYTTGVDSEAQSRVPREVQEMYMAAGLTAEGLHTRAHESKTLALSSGDEDDEEDDVMQEG</sequence>
<feature type="region of interest" description="Disordered" evidence="1">
    <location>
        <begin position="638"/>
        <end position="668"/>
    </location>
</feature>
<protein>
    <submittedName>
        <fullName evidence="2">Uncharacterized protein</fullName>
    </submittedName>
</protein>
<evidence type="ECO:0000313" key="3">
    <source>
        <dbReference type="Proteomes" id="UP000077521"/>
    </source>
</evidence>
<evidence type="ECO:0000256" key="1">
    <source>
        <dbReference type="SAM" id="MobiDB-lite"/>
    </source>
</evidence>
<feature type="region of interest" description="Disordered" evidence="1">
    <location>
        <begin position="542"/>
        <end position="582"/>
    </location>
</feature>
<feature type="compositionally biased region" description="Acidic residues" evidence="1">
    <location>
        <begin position="511"/>
        <end position="530"/>
    </location>
</feature>
<feature type="compositionally biased region" description="Low complexity" evidence="1">
    <location>
        <begin position="499"/>
        <end position="510"/>
    </location>
</feature>
<evidence type="ECO:0000313" key="2">
    <source>
        <dbReference type="EMBL" id="KAE8238531.1"/>
    </source>
</evidence>
<feature type="non-terminal residue" evidence="2">
    <location>
        <position position="1"/>
    </location>
</feature>
<dbReference type="EMBL" id="LWDF02001498">
    <property type="protein sequence ID" value="KAE8238531.1"/>
    <property type="molecule type" value="Genomic_DNA"/>
</dbReference>
<reference evidence="2" key="1">
    <citation type="submission" date="2016-04" db="EMBL/GenBank/DDBJ databases">
        <authorList>
            <person name="Nguyen H.D."/>
            <person name="Samba Siva P."/>
            <person name="Cullis J."/>
            <person name="Levesque C.A."/>
            <person name="Hambleton S."/>
        </authorList>
    </citation>
    <scope>NUCLEOTIDE SEQUENCE</scope>
    <source>
        <strain evidence="2">DAOMC 236416</strain>
    </source>
</reference>
<gene>
    <name evidence="2" type="ORF">A4X13_0g8472</name>
</gene>